<name>A0ACD3AYE0_9AGAR</name>
<reference evidence="1 2" key="1">
    <citation type="journal article" date="2019" name="Nat. Ecol. Evol.">
        <title>Megaphylogeny resolves global patterns of mushroom evolution.</title>
        <authorList>
            <person name="Varga T."/>
            <person name="Krizsan K."/>
            <person name="Foldi C."/>
            <person name="Dima B."/>
            <person name="Sanchez-Garcia M."/>
            <person name="Sanchez-Ramirez S."/>
            <person name="Szollosi G.J."/>
            <person name="Szarkandi J.G."/>
            <person name="Papp V."/>
            <person name="Albert L."/>
            <person name="Andreopoulos W."/>
            <person name="Angelini C."/>
            <person name="Antonin V."/>
            <person name="Barry K.W."/>
            <person name="Bougher N.L."/>
            <person name="Buchanan P."/>
            <person name="Buyck B."/>
            <person name="Bense V."/>
            <person name="Catcheside P."/>
            <person name="Chovatia M."/>
            <person name="Cooper J."/>
            <person name="Damon W."/>
            <person name="Desjardin D."/>
            <person name="Finy P."/>
            <person name="Geml J."/>
            <person name="Haridas S."/>
            <person name="Hughes K."/>
            <person name="Justo A."/>
            <person name="Karasinski D."/>
            <person name="Kautmanova I."/>
            <person name="Kiss B."/>
            <person name="Kocsube S."/>
            <person name="Kotiranta H."/>
            <person name="LaButti K.M."/>
            <person name="Lechner B.E."/>
            <person name="Liimatainen K."/>
            <person name="Lipzen A."/>
            <person name="Lukacs Z."/>
            <person name="Mihaltcheva S."/>
            <person name="Morgado L.N."/>
            <person name="Niskanen T."/>
            <person name="Noordeloos M.E."/>
            <person name="Ohm R.A."/>
            <person name="Ortiz-Santana B."/>
            <person name="Ovrebo C."/>
            <person name="Racz N."/>
            <person name="Riley R."/>
            <person name="Savchenko A."/>
            <person name="Shiryaev A."/>
            <person name="Soop K."/>
            <person name="Spirin V."/>
            <person name="Szebenyi C."/>
            <person name="Tomsovsky M."/>
            <person name="Tulloss R.E."/>
            <person name="Uehling J."/>
            <person name="Grigoriev I.V."/>
            <person name="Vagvolgyi C."/>
            <person name="Papp T."/>
            <person name="Martin F.M."/>
            <person name="Miettinen O."/>
            <person name="Hibbett D.S."/>
            <person name="Nagy L.G."/>
        </authorList>
    </citation>
    <scope>NUCLEOTIDE SEQUENCE [LARGE SCALE GENOMIC DNA]</scope>
    <source>
        <strain evidence="1 2">NL-1719</strain>
    </source>
</reference>
<gene>
    <name evidence="1" type="ORF">BDN72DRAFT_502587</name>
</gene>
<dbReference type="EMBL" id="ML208307">
    <property type="protein sequence ID" value="TFK70791.1"/>
    <property type="molecule type" value="Genomic_DNA"/>
</dbReference>
<sequence length="58" mass="6601">MNSILSPYFSYKVPFSLPLFYPAHFVAHTLCLSSPLLELGLLVYPSRLRTYLGRVVVL</sequence>
<dbReference type="Proteomes" id="UP000308600">
    <property type="component" value="Unassembled WGS sequence"/>
</dbReference>
<evidence type="ECO:0000313" key="1">
    <source>
        <dbReference type="EMBL" id="TFK70791.1"/>
    </source>
</evidence>
<organism evidence="1 2">
    <name type="scientific">Pluteus cervinus</name>
    <dbReference type="NCBI Taxonomy" id="181527"/>
    <lineage>
        <taxon>Eukaryota</taxon>
        <taxon>Fungi</taxon>
        <taxon>Dikarya</taxon>
        <taxon>Basidiomycota</taxon>
        <taxon>Agaricomycotina</taxon>
        <taxon>Agaricomycetes</taxon>
        <taxon>Agaricomycetidae</taxon>
        <taxon>Agaricales</taxon>
        <taxon>Pluteineae</taxon>
        <taxon>Pluteaceae</taxon>
        <taxon>Pluteus</taxon>
    </lineage>
</organism>
<protein>
    <submittedName>
        <fullName evidence="1">Uncharacterized protein</fullName>
    </submittedName>
</protein>
<keyword evidence="2" id="KW-1185">Reference proteome</keyword>
<evidence type="ECO:0000313" key="2">
    <source>
        <dbReference type="Proteomes" id="UP000308600"/>
    </source>
</evidence>
<proteinExistence type="predicted"/>
<accession>A0ACD3AYE0</accession>